<evidence type="ECO:0000313" key="7">
    <source>
        <dbReference type="EMBL" id="BBH87510.1"/>
    </source>
</evidence>
<gene>
    <name evidence="7" type="ORF">KTC_22610</name>
</gene>
<dbReference type="Pfam" id="PF08240">
    <property type="entry name" value="ADH_N"/>
    <property type="match status" value="1"/>
</dbReference>
<dbReference type="PANTHER" id="PTHR44154:SF1">
    <property type="entry name" value="QUINONE OXIDOREDUCTASE"/>
    <property type="match status" value="1"/>
</dbReference>
<dbReference type="InterPro" id="IPR036291">
    <property type="entry name" value="NAD(P)-bd_dom_sf"/>
</dbReference>
<proteinExistence type="predicted"/>
<dbReference type="InterPro" id="IPR002364">
    <property type="entry name" value="Quin_OxRdtase/zeta-crystal_CS"/>
</dbReference>
<evidence type="ECO:0000256" key="5">
    <source>
        <dbReference type="ARBA" id="ARBA00022884"/>
    </source>
</evidence>
<keyword evidence="5" id="KW-0694">RNA-binding</keyword>
<dbReference type="GO" id="GO:0016491">
    <property type="term" value="F:oxidoreductase activity"/>
    <property type="evidence" value="ECO:0007669"/>
    <property type="project" value="InterPro"/>
</dbReference>
<dbReference type="Gene3D" id="3.90.180.10">
    <property type="entry name" value="Medium-chain alcohol dehydrogenases, catalytic domain"/>
    <property type="match status" value="1"/>
</dbReference>
<dbReference type="InterPro" id="IPR020843">
    <property type="entry name" value="ER"/>
</dbReference>
<dbReference type="SUPFAM" id="SSF50129">
    <property type="entry name" value="GroES-like"/>
    <property type="match status" value="1"/>
</dbReference>
<comment type="subunit">
    <text evidence="2">Homotetramer.</text>
</comment>
<dbReference type="InterPro" id="IPR013154">
    <property type="entry name" value="ADH-like_N"/>
</dbReference>
<dbReference type="InterPro" id="IPR011032">
    <property type="entry name" value="GroES-like_sf"/>
</dbReference>
<organism evidence="7">
    <name type="scientific">Thermosporothrix sp. COM3</name>
    <dbReference type="NCBI Taxonomy" id="2490863"/>
    <lineage>
        <taxon>Bacteria</taxon>
        <taxon>Bacillati</taxon>
        <taxon>Chloroflexota</taxon>
        <taxon>Ktedonobacteria</taxon>
        <taxon>Ktedonobacterales</taxon>
        <taxon>Thermosporotrichaceae</taxon>
        <taxon>Thermosporothrix</taxon>
    </lineage>
</organism>
<dbReference type="Gene3D" id="3.40.50.720">
    <property type="entry name" value="NAD(P)-binding Rossmann-like Domain"/>
    <property type="match status" value="1"/>
</dbReference>
<evidence type="ECO:0000259" key="6">
    <source>
        <dbReference type="SMART" id="SM00829"/>
    </source>
</evidence>
<dbReference type="GO" id="GO:0003723">
    <property type="term" value="F:RNA binding"/>
    <property type="evidence" value="ECO:0007669"/>
    <property type="project" value="UniProtKB-KW"/>
</dbReference>
<reference evidence="7" key="1">
    <citation type="submission" date="2018-12" db="EMBL/GenBank/DDBJ databases">
        <title>Novel natural products biosynthetic potential of the class Ktedonobacteria.</title>
        <authorList>
            <person name="Zheng Y."/>
            <person name="Saitou A."/>
            <person name="Wang C.M."/>
            <person name="Toyoda A."/>
            <person name="Minakuchi Y."/>
            <person name="Sekiguchi Y."/>
            <person name="Ueda K."/>
            <person name="Takano H."/>
            <person name="Sakai Y."/>
            <person name="Yokota A."/>
            <person name="Yabe S."/>
        </authorList>
    </citation>
    <scope>NUCLEOTIDE SEQUENCE</scope>
    <source>
        <strain evidence="7">COM3</strain>
    </source>
</reference>
<comment type="subcellular location">
    <subcellularLocation>
        <location evidence="1">Cytoplasm</location>
    </subcellularLocation>
</comment>
<evidence type="ECO:0000256" key="1">
    <source>
        <dbReference type="ARBA" id="ARBA00004496"/>
    </source>
</evidence>
<feature type="domain" description="Enoyl reductase (ER)" evidence="6">
    <location>
        <begin position="13"/>
        <end position="324"/>
    </location>
</feature>
<dbReference type="AlphaFoldDB" id="A0A455SIX1"/>
<dbReference type="PANTHER" id="PTHR44154">
    <property type="entry name" value="QUINONE OXIDOREDUCTASE"/>
    <property type="match status" value="1"/>
</dbReference>
<dbReference type="SMART" id="SM00829">
    <property type="entry name" value="PKS_ER"/>
    <property type="match status" value="1"/>
</dbReference>
<evidence type="ECO:0000256" key="3">
    <source>
        <dbReference type="ARBA" id="ARBA00022490"/>
    </source>
</evidence>
<evidence type="ECO:0000256" key="2">
    <source>
        <dbReference type="ARBA" id="ARBA00011881"/>
    </source>
</evidence>
<protein>
    <submittedName>
        <fullName evidence="7">NADPH:quinone reductase</fullName>
    </submittedName>
</protein>
<dbReference type="Pfam" id="PF13602">
    <property type="entry name" value="ADH_zinc_N_2"/>
    <property type="match status" value="1"/>
</dbReference>
<dbReference type="GO" id="GO:0005737">
    <property type="term" value="C:cytoplasm"/>
    <property type="evidence" value="ECO:0007669"/>
    <property type="project" value="UniProtKB-SubCell"/>
</dbReference>
<dbReference type="GO" id="GO:0008270">
    <property type="term" value="F:zinc ion binding"/>
    <property type="evidence" value="ECO:0007669"/>
    <property type="project" value="InterPro"/>
</dbReference>
<keyword evidence="3" id="KW-0963">Cytoplasm</keyword>
<evidence type="ECO:0000256" key="4">
    <source>
        <dbReference type="ARBA" id="ARBA00022857"/>
    </source>
</evidence>
<keyword evidence="4" id="KW-0521">NADP</keyword>
<dbReference type="InterPro" id="IPR051603">
    <property type="entry name" value="Zinc-ADH_QOR/CCCR"/>
</dbReference>
<dbReference type="CDD" id="cd05289">
    <property type="entry name" value="MDR_like_2"/>
    <property type="match status" value="1"/>
</dbReference>
<dbReference type="PROSITE" id="PS01162">
    <property type="entry name" value="QOR_ZETA_CRYSTAL"/>
    <property type="match status" value="1"/>
</dbReference>
<sequence>MTTMRAIQVHQFGGPEVLQVERIPRPEPQEGEVLIRVYAAGVLPIDGYIRKGLMAGIQPKSFPYIPGTAFAGVIEKLGPGVTGWEVGQAVCGRAPNGTYAEYTTVQTNPPHASPNTEGARFSAAISPLALKPKTLGFDEAAALSGGATTAWTSLFEDGNVQAGQRVLIHAAAGGVGLFAVQFARWKGAQVIGTASTANLDFVRSLGAETVIDYTTTAFDEVVRDVDFVLDTVGGETLRRSLKVLKRGGTLVTVMEPAPVELAEQLGVHAIKNAVFPNSKHLKKIVELIDEGHARPAIQQIFSLDEAPQAHALCETGHGRGRIILHIAD</sequence>
<name>A0A455SIX1_9CHLR</name>
<dbReference type="SUPFAM" id="SSF51735">
    <property type="entry name" value="NAD(P)-binding Rossmann-fold domains"/>
    <property type="match status" value="1"/>
</dbReference>
<accession>A0A455SIX1</accession>
<dbReference type="EMBL" id="AP019376">
    <property type="protein sequence ID" value="BBH87510.1"/>
    <property type="molecule type" value="Genomic_DNA"/>
</dbReference>